<dbReference type="SUPFAM" id="SSF47384">
    <property type="entry name" value="Homodimeric domain of signal transducing histidine kinase"/>
    <property type="match status" value="1"/>
</dbReference>
<dbReference type="InterPro" id="IPR036890">
    <property type="entry name" value="HATPase_C_sf"/>
</dbReference>
<dbReference type="CDD" id="cd00082">
    <property type="entry name" value="HisKA"/>
    <property type="match status" value="1"/>
</dbReference>
<dbReference type="InterPro" id="IPR003594">
    <property type="entry name" value="HATPase_dom"/>
</dbReference>
<dbReference type="Gene3D" id="1.10.287.130">
    <property type="match status" value="1"/>
</dbReference>
<keyword evidence="3" id="KW-0597">Phosphoprotein</keyword>
<dbReference type="GO" id="GO:0000155">
    <property type="term" value="F:phosphorelay sensor kinase activity"/>
    <property type="evidence" value="ECO:0007669"/>
    <property type="project" value="InterPro"/>
</dbReference>
<gene>
    <name evidence="6" type="ordered locus">CHAB381_0402</name>
</gene>
<accession>A7I0G0</accession>
<evidence type="ECO:0000313" key="6">
    <source>
        <dbReference type="EMBL" id="ABS51161.1"/>
    </source>
</evidence>
<dbReference type="EMBL" id="CP000776">
    <property type="protein sequence ID" value="ABS51161.1"/>
    <property type="molecule type" value="Genomic_DNA"/>
</dbReference>
<dbReference type="PANTHER" id="PTHR43547">
    <property type="entry name" value="TWO-COMPONENT HISTIDINE KINASE"/>
    <property type="match status" value="1"/>
</dbReference>
<dbReference type="STRING" id="360107.CHAB381_0402"/>
<dbReference type="SMART" id="SM00387">
    <property type="entry name" value="HATPase_c"/>
    <property type="match status" value="1"/>
</dbReference>
<feature type="transmembrane region" description="Helical" evidence="4">
    <location>
        <begin position="7"/>
        <end position="28"/>
    </location>
</feature>
<dbReference type="Pfam" id="PF00512">
    <property type="entry name" value="HisKA"/>
    <property type="match status" value="1"/>
</dbReference>
<dbReference type="Gene3D" id="3.30.565.10">
    <property type="entry name" value="Histidine kinase-like ATPase, C-terminal domain"/>
    <property type="match status" value="1"/>
</dbReference>
<reference evidence="7" key="1">
    <citation type="submission" date="2007-07" db="EMBL/GenBank/DDBJ databases">
        <title>Complete genome sequence of Campylobacter hominis ATCC BAA-381, a commensal isolated from the human gastrointestinal tract.</title>
        <authorList>
            <person name="Fouts D.E."/>
            <person name="Mongodin E.F."/>
            <person name="Puiu D."/>
            <person name="Sebastian Y."/>
            <person name="Miller W.G."/>
            <person name="Mandrell R.E."/>
            <person name="Nelson K.E."/>
        </authorList>
    </citation>
    <scope>NUCLEOTIDE SEQUENCE [LARGE SCALE GENOMIC DNA]</scope>
    <source>
        <strain evidence="7">ATCC BAA-381 / LMG 19568 / NCTC 13146 / CH001A</strain>
    </source>
</reference>
<organism evidence="6 7">
    <name type="scientific">Campylobacter hominis (strain ATCC BAA-381 / DSM 21671 / CCUG 45161 / LMG 19568 / NCTC 13146 / CH001A)</name>
    <dbReference type="NCBI Taxonomy" id="360107"/>
    <lineage>
        <taxon>Bacteria</taxon>
        <taxon>Pseudomonadati</taxon>
        <taxon>Campylobacterota</taxon>
        <taxon>Epsilonproteobacteria</taxon>
        <taxon>Campylobacterales</taxon>
        <taxon>Campylobacteraceae</taxon>
        <taxon>Campylobacter</taxon>
    </lineage>
</organism>
<dbReference type="EC" id="2.7.13.3" evidence="2"/>
<evidence type="ECO:0000313" key="7">
    <source>
        <dbReference type="Proteomes" id="UP000002407"/>
    </source>
</evidence>
<dbReference type="InterPro" id="IPR036097">
    <property type="entry name" value="HisK_dim/P_sf"/>
</dbReference>
<dbReference type="HOGENOM" id="CLU_000445_89_2_7"/>
<feature type="domain" description="Histidine kinase" evidence="5">
    <location>
        <begin position="248"/>
        <end position="449"/>
    </location>
</feature>
<keyword evidence="6" id="KW-0418">Kinase</keyword>
<protein>
    <recommendedName>
        <fullName evidence="2">histidine kinase</fullName>
        <ecNumber evidence="2">2.7.13.3</ecNumber>
    </recommendedName>
</protein>
<dbReference type="AlphaFoldDB" id="A7I0G0"/>
<keyword evidence="4" id="KW-0472">Membrane</keyword>
<evidence type="ECO:0000256" key="1">
    <source>
        <dbReference type="ARBA" id="ARBA00000085"/>
    </source>
</evidence>
<keyword evidence="6" id="KW-0808">Transferase</keyword>
<evidence type="ECO:0000256" key="3">
    <source>
        <dbReference type="ARBA" id="ARBA00022553"/>
    </source>
</evidence>
<dbReference type="InterPro" id="IPR005467">
    <property type="entry name" value="His_kinase_dom"/>
</dbReference>
<proteinExistence type="predicted"/>
<evidence type="ECO:0000259" key="5">
    <source>
        <dbReference type="PROSITE" id="PS50109"/>
    </source>
</evidence>
<keyword evidence="7" id="KW-1185">Reference proteome</keyword>
<keyword evidence="4" id="KW-0812">Transmembrane</keyword>
<dbReference type="PROSITE" id="PS50109">
    <property type="entry name" value="HIS_KIN"/>
    <property type="match status" value="1"/>
</dbReference>
<dbReference type="SMART" id="SM00388">
    <property type="entry name" value="HisKA"/>
    <property type="match status" value="1"/>
</dbReference>
<dbReference type="Pfam" id="PF02518">
    <property type="entry name" value="HATPase_c"/>
    <property type="match status" value="1"/>
</dbReference>
<name>A7I0G0_CAMHC</name>
<keyword evidence="4" id="KW-1133">Transmembrane helix</keyword>
<sequence>MLKIHQIFLLNFLFIFMIFFGAFSFILYQNQKILNYNLAENRLKIMSKIIEISIFDGNLNKNFINSLAVKSGTYIGILDKDLGKFTISDSDIIDMDIFLGLKNITSKTQIDTIDDKEVLYYALDTIIDDRSYIIVVASNLDSIFVKFKDIMFKILVAFFICFILSFLIARILNSVNRNELKKIENFLSKIANKDYGEIDINTKITEFKQINIGLENLRNTILKLDKKTRKKNAKIRLKNMQLETILSSISHEFKNPIAIIETASQTLQKDKNMPRNLQDKFLNKINANCQKIVDLIDKIRVSFDNHMAPDLSEYDIFELANEAKDEIPAKFTDRKIIIKGEHKILKIDKILIKQVILNLLENALKYSQDEVLIEINDECLLVIDKGIGISSENIALVSKKYFRIDTNSWNNSFGLGLFIVKQILKLHGFKLSIKSQFGSGSQIGFYFKN</sequence>
<dbReference type="SUPFAM" id="SSF55874">
    <property type="entry name" value="ATPase domain of HSP90 chaperone/DNA topoisomerase II/histidine kinase"/>
    <property type="match status" value="1"/>
</dbReference>
<dbReference type="InterPro" id="IPR003661">
    <property type="entry name" value="HisK_dim/P_dom"/>
</dbReference>
<dbReference type="Proteomes" id="UP000002407">
    <property type="component" value="Chromosome"/>
</dbReference>
<dbReference type="KEGG" id="cha:CHAB381_0402"/>
<evidence type="ECO:0000256" key="4">
    <source>
        <dbReference type="SAM" id="Phobius"/>
    </source>
</evidence>
<comment type="catalytic activity">
    <reaction evidence="1">
        <text>ATP + protein L-histidine = ADP + protein N-phospho-L-histidine.</text>
        <dbReference type="EC" id="2.7.13.3"/>
    </reaction>
</comment>
<evidence type="ECO:0000256" key="2">
    <source>
        <dbReference type="ARBA" id="ARBA00012438"/>
    </source>
</evidence>
<dbReference type="PANTHER" id="PTHR43547:SF2">
    <property type="entry name" value="HYBRID SIGNAL TRANSDUCTION HISTIDINE KINASE C"/>
    <property type="match status" value="1"/>
</dbReference>
<dbReference type="OrthoDB" id="5377414at2"/>
<dbReference type="eggNOG" id="COG2205">
    <property type="taxonomic scope" value="Bacteria"/>
</dbReference>
<feature type="transmembrane region" description="Helical" evidence="4">
    <location>
        <begin position="150"/>
        <end position="172"/>
    </location>
</feature>